<gene>
    <name evidence="11" type="ORF">VNO80_28362</name>
</gene>
<dbReference type="PANTHER" id="PTHR22811">
    <property type="entry name" value="TRANSMEMBRANE EMP24 DOMAIN-CONTAINING PROTEIN"/>
    <property type="match status" value="1"/>
</dbReference>
<comment type="subcellular location">
    <subcellularLocation>
        <location evidence="1 7">Membrane</location>
        <topology evidence="1 7">Single-pass type I membrane protein</topology>
    </subcellularLocation>
</comment>
<evidence type="ECO:0000256" key="8">
    <source>
        <dbReference type="SAM" id="Phobius"/>
    </source>
</evidence>
<evidence type="ECO:0000256" key="4">
    <source>
        <dbReference type="ARBA" id="ARBA00022729"/>
    </source>
</evidence>
<feature type="signal peptide" evidence="9">
    <location>
        <begin position="1"/>
        <end position="20"/>
    </location>
</feature>
<evidence type="ECO:0000256" key="5">
    <source>
        <dbReference type="ARBA" id="ARBA00022989"/>
    </source>
</evidence>
<evidence type="ECO:0000256" key="2">
    <source>
        <dbReference type="ARBA" id="ARBA00007104"/>
    </source>
</evidence>
<protein>
    <recommendedName>
        <fullName evidence="10">GOLD domain-containing protein</fullName>
    </recommendedName>
</protein>
<dbReference type="Pfam" id="PF01105">
    <property type="entry name" value="EMP24_GP25L"/>
    <property type="match status" value="1"/>
</dbReference>
<feature type="transmembrane region" description="Helical" evidence="8">
    <location>
        <begin position="176"/>
        <end position="196"/>
    </location>
</feature>
<dbReference type="AlphaFoldDB" id="A0AAN9QBC0"/>
<name>A0AAN9QBC0_PHACN</name>
<accession>A0AAN9QBC0</accession>
<dbReference type="SMART" id="SM01190">
    <property type="entry name" value="EMP24_GP25L"/>
    <property type="match status" value="1"/>
</dbReference>
<proteinExistence type="inferred from homology"/>
<dbReference type="EMBL" id="JAYMYR010000011">
    <property type="protein sequence ID" value="KAK7331625.1"/>
    <property type="molecule type" value="Genomic_DNA"/>
</dbReference>
<feature type="chain" id="PRO_5042903594" description="GOLD domain-containing protein" evidence="9">
    <location>
        <begin position="21"/>
        <end position="208"/>
    </location>
</feature>
<evidence type="ECO:0000256" key="9">
    <source>
        <dbReference type="SAM" id="SignalP"/>
    </source>
</evidence>
<keyword evidence="12" id="KW-1185">Reference proteome</keyword>
<keyword evidence="6 8" id="KW-0472">Membrane</keyword>
<evidence type="ECO:0000313" key="11">
    <source>
        <dbReference type="EMBL" id="KAK7331625.1"/>
    </source>
</evidence>
<evidence type="ECO:0000313" key="12">
    <source>
        <dbReference type="Proteomes" id="UP001374584"/>
    </source>
</evidence>
<sequence>MSMLLPLVFFFFFFFSTSRALWLTIPPSGTKCVSEEIHRNVVVLVHYSIVATGNFDSPNATISAKVSSPYGNELHHMDGITVGNLAFTSRESGLYLACFWVVRNDRGGDVIVDLEWKTGIAAKDWDSVAKREKIQGVELELKKLEGSVESIHENLMFLRGREAEMRNVSESTNTRVMWFSFLSLGVCIAVSVLQLLHLKRYFHKKKLI</sequence>
<evidence type="ECO:0000256" key="3">
    <source>
        <dbReference type="ARBA" id="ARBA00022692"/>
    </source>
</evidence>
<dbReference type="Proteomes" id="UP001374584">
    <property type="component" value="Unassembled WGS sequence"/>
</dbReference>
<dbReference type="InterPro" id="IPR009038">
    <property type="entry name" value="GOLD_dom"/>
</dbReference>
<dbReference type="GO" id="GO:0016020">
    <property type="term" value="C:membrane"/>
    <property type="evidence" value="ECO:0007669"/>
    <property type="project" value="UniProtKB-SubCell"/>
</dbReference>
<evidence type="ECO:0000259" key="10">
    <source>
        <dbReference type="PROSITE" id="PS50866"/>
    </source>
</evidence>
<feature type="domain" description="GOLD" evidence="10">
    <location>
        <begin position="30"/>
        <end position="143"/>
    </location>
</feature>
<evidence type="ECO:0000256" key="1">
    <source>
        <dbReference type="ARBA" id="ARBA00004479"/>
    </source>
</evidence>
<organism evidence="11 12">
    <name type="scientific">Phaseolus coccineus</name>
    <name type="common">Scarlet runner bean</name>
    <name type="synonym">Phaseolus multiflorus</name>
    <dbReference type="NCBI Taxonomy" id="3886"/>
    <lineage>
        <taxon>Eukaryota</taxon>
        <taxon>Viridiplantae</taxon>
        <taxon>Streptophyta</taxon>
        <taxon>Embryophyta</taxon>
        <taxon>Tracheophyta</taxon>
        <taxon>Spermatophyta</taxon>
        <taxon>Magnoliopsida</taxon>
        <taxon>eudicotyledons</taxon>
        <taxon>Gunneridae</taxon>
        <taxon>Pentapetalae</taxon>
        <taxon>rosids</taxon>
        <taxon>fabids</taxon>
        <taxon>Fabales</taxon>
        <taxon>Fabaceae</taxon>
        <taxon>Papilionoideae</taxon>
        <taxon>50 kb inversion clade</taxon>
        <taxon>NPAAA clade</taxon>
        <taxon>indigoferoid/millettioid clade</taxon>
        <taxon>Phaseoleae</taxon>
        <taxon>Phaseolus</taxon>
    </lineage>
</organism>
<reference evidence="11 12" key="1">
    <citation type="submission" date="2024-01" db="EMBL/GenBank/DDBJ databases">
        <title>The genomes of 5 underutilized Papilionoideae crops provide insights into root nodulation and disease resistanc.</title>
        <authorList>
            <person name="Jiang F."/>
        </authorList>
    </citation>
    <scope>NUCLEOTIDE SEQUENCE [LARGE SCALE GENOMIC DNA]</scope>
    <source>
        <strain evidence="11">JINMINGXINNONG_FW02</strain>
        <tissue evidence="11">Leaves</tissue>
    </source>
</reference>
<dbReference type="InterPro" id="IPR015720">
    <property type="entry name" value="Emp24-like"/>
</dbReference>
<keyword evidence="5 8" id="KW-1133">Transmembrane helix</keyword>
<comment type="similarity">
    <text evidence="2 7">Belongs to the EMP24/GP25L family.</text>
</comment>
<comment type="caution">
    <text evidence="11">The sequence shown here is derived from an EMBL/GenBank/DDBJ whole genome shotgun (WGS) entry which is preliminary data.</text>
</comment>
<keyword evidence="4 9" id="KW-0732">Signal</keyword>
<keyword evidence="3 7" id="KW-0812">Transmembrane</keyword>
<dbReference type="PROSITE" id="PS50866">
    <property type="entry name" value="GOLD"/>
    <property type="match status" value="1"/>
</dbReference>
<evidence type="ECO:0000256" key="7">
    <source>
        <dbReference type="RuleBase" id="RU003827"/>
    </source>
</evidence>
<evidence type="ECO:0000256" key="6">
    <source>
        <dbReference type="ARBA" id="ARBA00023136"/>
    </source>
</evidence>